<evidence type="ECO:0000313" key="6">
    <source>
        <dbReference type="Proteomes" id="UP000028349"/>
    </source>
</evidence>
<dbReference type="InterPro" id="IPR026444">
    <property type="entry name" value="Secre_tail"/>
</dbReference>
<dbReference type="Pfam" id="PF18962">
    <property type="entry name" value="Por_Secre_tail"/>
    <property type="match status" value="1"/>
</dbReference>
<dbReference type="Proteomes" id="UP000270036">
    <property type="component" value="Chromosome"/>
</dbReference>
<dbReference type="OrthoDB" id="1239229at2"/>
<protein>
    <submittedName>
        <fullName evidence="5">Por secretion system C-terminal sorting domain</fullName>
    </submittedName>
</protein>
<keyword evidence="1 2" id="KW-0732">Signal</keyword>
<dbReference type="AlphaFoldDB" id="A0A448NTL4"/>
<reference evidence="4 6" key="1">
    <citation type="submission" date="2014-07" db="EMBL/GenBank/DDBJ databases">
        <authorList>
            <person name="Pisani N.G."/>
            <person name="Newman J.D."/>
        </authorList>
    </citation>
    <scope>NUCLEOTIDE SEQUENCE [LARGE SCALE GENOMIC DNA]</scope>
    <source>
        <strain evidence="4 6">LMG 24720</strain>
    </source>
</reference>
<evidence type="ECO:0000313" key="4">
    <source>
        <dbReference type="EMBL" id="KEY18233.1"/>
    </source>
</evidence>
<reference evidence="5 7" key="2">
    <citation type="submission" date="2018-12" db="EMBL/GenBank/DDBJ databases">
        <authorList>
            <consortium name="Pathogen Informatics"/>
        </authorList>
    </citation>
    <scope>NUCLEOTIDE SEQUENCE [LARGE SCALE GENOMIC DNA]</scope>
    <source>
        <strain evidence="5 7">NCTC13489</strain>
    </source>
</reference>
<evidence type="ECO:0000256" key="1">
    <source>
        <dbReference type="ARBA" id="ARBA00022729"/>
    </source>
</evidence>
<dbReference type="KEGG" id="cant:NCTC13489_02381"/>
<name>A0A448NTL4_9FLAO</name>
<evidence type="ECO:0000313" key="5">
    <source>
        <dbReference type="EMBL" id="VEI00828.1"/>
    </source>
</evidence>
<keyword evidence="6" id="KW-1185">Reference proteome</keyword>
<evidence type="ECO:0000259" key="3">
    <source>
        <dbReference type="Pfam" id="PF18962"/>
    </source>
</evidence>
<evidence type="ECO:0000313" key="7">
    <source>
        <dbReference type="Proteomes" id="UP000270036"/>
    </source>
</evidence>
<evidence type="ECO:0000256" key="2">
    <source>
        <dbReference type="SAM" id="SignalP"/>
    </source>
</evidence>
<dbReference type="EMBL" id="LR134441">
    <property type="protein sequence ID" value="VEI00828.1"/>
    <property type="molecule type" value="Genomic_DNA"/>
</dbReference>
<proteinExistence type="predicted"/>
<organism evidence="5 7">
    <name type="scientific">Kaistella antarctica</name>
    <dbReference type="NCBI Taxonomy" id="266748"/>
    <lineage>
        <taxon>Bacteria</taxon>
        <taxon>Pseudomonadati</taxon>
        <taxon>Bacteroidota</taxon>
        <taxon>Flavobacteriia</taxon>
        <taxon>Flavobacteriales</taxon>
        <taxon>Weeksellaceae</taxon>
        <taxon>Chryseobacterium group</taxon>
        <taxon>Kaistella</taxon>
    </lineage>
</organism>
<sequence>MIFWSIFASIKILKIMKKFYSLFVALFIATTATAQVQTEVTSPGVFKITYGAANDYSFYSPGVGTETFYIHCFVNTVDNSTGAAYNDSWGNSNVTMNWNEAAMAYVGTINLNTKTFTNTNNVIPTGTTVAKLGMVFKNLQNGADFQSADVFANGPTVTVGNLAVSNNVLLNKSSVVSGKLITSQKGSLDLQVFEMGGKLVRSFKATSTGSAIDLNLNKNGIYLVKITNGAHSEVVKFVK</sequence>
<dbReference type="STRING" id="266748.HY04_06850"/>
<gene>
    <name evidence="4" type="ORF">HY04_06850</name>
    <name evidence="5" type="ORF">NCTC13489_02381</name>
</gene>
<accession>A0A448NTL4</accession>
<feature type="chain" id="PRO_5019417557" evidence="2">
    <location>
        <begin position="35"/>
        <end position="239"/>
    </location>
</feature>
<feature type="signal peptide" evidence="2">
    <location>
        <begin position="1"/>
        <end position="34"/>
    </location>
</feature>
<feature type="domain" description="Secretion system C-terminal sorting" evidence="3">
    <location>
        <begin position="182"/>
        <end position="238"/>
    </location>
</feature>
<dbReference type="Proteomes" id="UP000028349">
    <property type="component" value="Unassembled WGS sequence"/>
</dbReference>
<dbReference type="EMBL" id="JPEP01000002">
    <property type="protein sequence ID" value="KEY18233.1"/>
    <property type="molecule type" value="Genomic_DNA"/>
</dbReference>
<dbReference type="NCBIfam" id="TIGR04183">
    <property type="entry name" value="Por_Secre_tail"/>
    <property type="match status" value="1"/>
</dbReference>